<feature type="transmembrane region" description="Helical" evidence="1">
    <location>
        <begin position="429"/>
        <end position="449"/>
    </location>
</feature>
<dbReference type="Gene3D" id="3.30.2090.10">
    <property type="entry name" value="Multidrug efflux transporter AcrB TolC docking domain, DN and DC subdomains"/>
    <property type="match status" value="2"/>
</dbReference>
<comment type="caution">
    <text evidence="2">The sequence shown here is derived from an EMBL/GenBank/DDBJ whole genome shotgun (WGS) entry which is preliminary data.</text>
</comment>
<dbReference type="InterPro" id="IPR001036">
    <property type="entry name" value="Acrflvin-R"/>
</dbReference>
<feature type="transmembrane region" description="Helical" evidence="1">
    <location>
        <begin position="334"/>
        <end position="351"/>
    </location>
</feature>
<dbReference type="OrthoDB" id="9757904at2"/>
<dbReference type="EMBL" id="RIBS01000005">
    <property type="protein sequence ID" value="RNF83318.1"/>
    <property type="molecule type" value="Genomic_DNA"/>
</dbReference>
<feature type="transmembrane region" description="Helical" evidence="1">
    <location>
        <begin position="358"/>
        <end position="378"/>
    </location>
</feature>
<proteinExistence type="predicted"/>
<dbReference type="RefSeq" id="WP_123088449.1">
    <property type="nucleotide sequence ID" value="NZ_RIBS01000005.1"/>
</dbReference>
<organism evidence="2 3">
    <name type="scientific">Montanilutibacter psychrotolerans</name>
    <dbReference type="NCBI Taxonomy" id="1327343"/>
    <lineage>
        <taxon>Bacteria</taxon>
        <taxon>Pseudomonadati</taxon>
        <taxon>Pseudomonadota</taxon>
        <taxon>Gammaproteobacteria</taxon>
        <taxon>Lysobacterales</taxon>
        <taxon>Lysobacteraceae</taxon>
        <taxon>Montanilutibacter</taxon>
    </lineage>
</organism>
<evidence type="ECO:0000313" key="3">
    <source>
        <dbReference type="Proteomes" id="UP000267049"/>
    </source>
</evidence>
<evidence type="ECO:0000313" key="2">
    <source>
        <dbReference type="EMBL" id="RNF83318.1"/>
    </source>
</evidence>
<dbReference type="SUPFAM" id="SSF82866">
    <property type="entry name" value="Multidrug efflux transporter AcrB transmembrane domain"/>
    <property type="match status" value="2"/>
</dbReference>
<dbReference type="Gene3D" id="3.30.70.1440">
    <property type="entry name" value="Multidrug efflux transporter AcrB pore domain"/>
    <property type="match status" value="1"/>
</dbReference>
<feature type="transmembrane region" description="Helical" evidence="1">
    <location>
        <begin position="840"/>
        <end position="863"/>
    </location>
</feature>
<feature type="transmembrane region" description="Helical" evidence="1">
    <location>
        <begin position="943"/>
        <end position="966"/>
    </location>
</feature>
<feature type="transmembrane region" description="Helical" evidence="1">
    <location>
        <begin position="461"/>
        <end position="479"/>
    </location>
</feature>
<dbReference type="Gene3D" id="3.30.70.1320">
    <property type="entry name" value="Multidrug efflux transporter AcrB pore domain like"/>
    <property type="match status" value="1"/>
</dbReference>
<dbReference type="PANTHER" id="PTHR32063:SF77">
    <property type="entry name" value="ACR FAMILY TRANSPORT PROTEIN"/>
    <property type="match status" value="1"/>
</dbReference>
<dbReference type="PANTHER" id="PTHR32063">
    <property type="match status" value="1"/>
</dbReference>
<feature type="transmembrane region" description="Helical" evidence="1">
    <location>
        <begin position="384"/>
        <end position="408"/>
    </location>
</feature>
<feature type="transmembrane region" description="Helical" evidence="1">
    <location>
        <begin position="519"/>
        <end position="536"/>
    </location>
</feature>
<dbReference type="SUPFAM" id="SSF82714">
    <property type="entry name" value="Multidrug efflux transporter AcrB TolC docking domain, DN and DC subdomains"/>
    <property type="match status" value="2"/>
</dbReference>
<keyword evidence="3" id="KW-1185">Reference proteome</keyword>
<keyword evidence="1" id="KW-0472">Membrane</keyword>
<gene>
    <name evidence="2" type="ORF">EER27_12565</name>
</gene>
<dbReference type="Pfam" id="PF00873">
    <property type="entry name" value="ACR_tran"/>
    <property type="match status" value="1"/>
</dbReference>
<feature type="transmembrane region" description="Helical" evidence="1">
    <location>
        <begin position="12"/>
        <end position="34"/>
    </location>
</feature>
<dbReference type="GO" id="GO:0042910">
    <property type="term" value="F:xenobiotic transmembrane transporter activity"/>
    <property type="evidence" value="ECO:0007669"/>
    <property type="project" value="TreeGrafter"/>
</dbReference>
<feature type="transmembrane region" description="Helical" evidence="1">
    <location>
        <begin position="972"/>
        <end position="1000"/>
    </location>
</feature>
<dbReference type="Gene3D" id="3.30.70.1430">
    <property type="entry name" value="Multidrug efflux transporter AcrB pore domain"/>
    <property type="match status" value="2"/>
</dbReference>
<dbReference type="GO" id="GO:0005886">
    <property type="term" value="C:plasma membrane"/>
    <property type="evidence" value="ECO:0007669"/>
    <property type="project" value="TreeGrafter"/>
</dbReference>
<accession>A0A3M8SPP4</accession>
<name>A0A3M8SPP4_9GAMM</name>
<dbReference type="PRINTS" id="PR00702">
    <property type="entry name" value="ACRIFLAVINRP"/>
</dbReference>
<dbReference type="Gene3D" id="1.20.1640.10">
    <property type="entry name" value="Multidrug efflux transporter AcrB transmembrane domain"/>
    <property type="match status" value="2"/>
</dbReference>
<sequence>MNGSSWSIHRPLPAILVFILLSAAGLFGFLKLAISEFPDISVPTVVVTVSLPGASPSTLETQVTRKIEDALASVPHIDEMRSTVNEGVSVTHLRFALERDGNVAKDEVRDAVDRIRADLPKEIEAPIVSLENVEGGDVVTFAIATEGWSDEELSWYIDDTVSKRLFGLAGVGGVRRIGGVNREVRVDLRPEALQALGVSPATLSQQLASIQQEQPGGRTTVGGGEQAVRTVGTVDELSDLADFTIFTPDGRQVRLSTIADVRDGDAEVTQIASLDGRPAIGFAVQRTIGSSEVDIGKAVRAEIEALAHGQPRLKFVEAASTTPEVEASYESSMTMLWEGALLATLVVWWFLRDWRATLIAAVALPLSIIPTFAAMHWFGFSLNVVSLLALAVVVGILVDDAIVEVENIDRHLRMGKTPKVAAIEAADEIGLAVIATSCTLAAVFIPVAFMPGIPGKFFKEFGWTAATAVMFSLLVARLITPMMAAFMLKASPHKVGDSKLMQWYLRWADRALRHRGKTLLLSATLFLGSIAAMPFLETTFIPASDGDHSSVLLELPPGTPLRTTRSVAEDARRRIAAMSETEHVFVTAGTGGLDGEGGAGADEVRKATLMVKWRSGRGRNQQLLEADLRDRLQDLPGVRISFQGGEPGRALQLVLAGDDATKLSQASRDVERAIRQMPGLGAVSSTSALVRPEIIVRPDSARAADLGVSTADIAAAARVATRGDYEQFLAKLNLPERQVPIRVQLAGGALSDPELLAQLRVPTASGDAVPLSAVANISTGSGPSQIDRFGRKRNVTITVDLNGRPLGEAEEHINALEELRNLPPGVALQPVGNSKIFVEMMVGFVVAMFTGIFCVYAVLVLLFNHASQPVTILVAVPLAVTGAVAALMVTGTDISLPVLIGLIMLIGIAVKNSILLVDYAVIAQQKLGMTRHEALLDACHKRARPVLMTTLAMGAGMLPIALGFAVDSSFRAPMAIAVIGGLISSTVLSLVVVPAAFTLIDDVEDRLIRRFRGRLPQDGSAQEPARA</sequence>
<protein>
    <submittedName>
        <fullName evidence="2">Efflux RND transporter permease subunit</fullName>
    </submittedName>
</protein>
<evidence type="ECO:0000256" key="1">
    <source>
        <dbReference type="SAM" id="Phobius"/>
    </source>
</evidence>
<dbReference type="AlphaFoldDB" id="A0A3M8SPP4"/>
<feature type="transmembrane region" description="Helical" evidence="1">
    <location>
        <begin position="870"/>
        <end position="890"/>
    </location>
</feature>
<feature type="transmembrane region" description="Helical" evidence="1">
    <location>
        <begin position="896"/>
        <end position="922"/>
    </location>
</feature>
<dbReference type="SUPFAM" id="SSF82693">
    <property type="entry name" value="Multidrug efflux transporter AcrB pore domain, PN1, PN2, PC1 and PC2 subdomains"/>
    <property type="match status" value="3"/>
</dbReference>
<dbReference type="Proteomes" id="UP000267049">
    <property type="component" value="Unassembled WGS sequence"/>
</dbReference>
<dbReference type="InterPro" id="IPR027463">
    <property type="entry name" value="AcrB_DN_DC_subdom"/>
</dbReference>
<keyword evidence="1" id="KW-1133">Transmembrane helix</keyword>
<reference evidence="2 3" key="1">
    <citation type="submission" date="2018-11" db="EMBL/GenBank/DDBJ databases">
        <title>Lysobacter cryohumiis sp. nov., isolated from soil in the Tianshan Mountains, Xinjiang, China.</title>
        <authorList>
            <person name="Luo Y."/>
            <person name="Sheng H."/>
        </authorList>
    </citation>
    <scope>NUCLEOTIDE SEQUENCE [LARGE SCALE GENOMIC DNA]</scope>
    <source>
        <strain evidence="2 3">ZS60</strain>
    </source>
</reference>
<keyword evidence="1" id="KW-0812">Transmembrane</keyword>